<dbReference type="InterPro" id="IPR013785">
    <property type="entry name" value="Aldolase_TIM"/>
</dbReference>
<dbReference type="Proteomes" id="UP001172054">
    <property type="component" value="Unassembled WGS sequence"/>
</dbReference>
<dbReference type="PRINTS" id="PR01545">
    <property type="entry name" value="THEMAYE10DUF"/>
</dbReference>
<evidence type="ECO:0000313" key="2">
    <source>
        <dbReference type="EMBL" id="MDN7227164.1"/>
    </source>
</evidence>
<dbReference type="Gene3D" id="3.20.20.70">
    <property type="entry name" value="Aldolase class I"/>
    <property type="match status" value="1"/>
</dbReference>
<evidence type="ECO:0000313" key="3">
    <source>
        <dbReference type="Proteomes" id="UP001172054"/>
    </source>
</evidence>
<comment type="caution">
    <text evidence="2">The sequence shown here is derived from an EMBL/GenBank/DDBJ whole genome shotgun (WGS) entry which is preliminary data.</text>
</comment>
<dbReference type="SUPFAM" id="SSF51445">
    <property type="entry name" value="(Trans)glycosidases"/>
    <property type="match status" value="1"/>
</dbReference>
<reference evidence="2 3" key="1">
    <citation type="submission" date="2023-06" db="EMBL/GenBank/DDBJ databases">
        <title>Novel species in genus Planococcus.</title>
        <authorList>
            <person name="Ning S."/>
        </authorList>
    </citation>
    <scope>NUCLEOTIDE SEQUENCE [LARGE SCALE GENOMIC DNA]</scope>
    <source>
        <strain evidence="2 3">N064</strain>
    </source>
</reference>
<feature type="domain" description="Glycoside-hydrolase family GH114 TIM-barrel" evidence="1">
    <location>
        <begin position="38"/>
        <end position="299"/>
    </location>
</feature>
<dbReference type="EMBL" id="JAUJWW010000002">
    <property type="protein sequence ID" value="MDN7227164.1"/>
    <property type="molecule type" value="Genomic_DNA"/>
</dbReference>
<dbReference type="InterPro" id="IPR004352">
    <property type="entry name" value="GH114_TIM-barrel"/>
</dbReference>
<protein>
    <submittedName>
        <fullName evidence="2">Endo alpha-1,4 polygalactosaminidase</fullName>
    </submittedName>
</protein>
<name>A0ABT8MQJ4_9BACL</name>
<sequence>MLGKPNIIHFAFCALLLIVSGCSSVPAEKGIEDNAFNQWHYQLQNTNPVQLAAGDYSVAVIDPTADGSEETRYAQEHLEQMKANGTTVLAYFSIGEASSYLDYWNPNWGTERDGVLQVAEEAPEWLGRTPNPDWPESVKVRYWQEAWWDILEPELKKIKKAGFDGVYLDIVDAYYYWGNDAAHVQETRLVSDPQSEGEAAERMMFLVERISGYMKKDSPDFLVYPQNAESIFDYDDGSYLAAIDGMGTEDLWYDETEKSSDLDERLPYLKKVRDAGKNVLSVDYVAAESPTPEDQKRIKDYMQRCTDEGFFCFPAMNDRELDDWIPQQ</sequence>
<organism evidence="2 3">
    <name type="scientific">Planococcus liqunii</name>
    <dbReference type="NCBI Taxonomy" id="3058394"/>
    <lineage>
        <taxon>Bacteria</taxon>
        <taxon>Bacillati</taxon>
        <taxon>Bacillota</taxon>
        <taxon>Bacilli</taxon>
        <taxon>Bacillales</taxon>
        <taxon>Caryophanaceae</taxon>
        <taxon>Planococcus</taxon>
    </lineage>
</organism>
<dbReference type="InterPro" id="IPR017853">
    <property type="entry name" value="GH"/>
</dbReference>
<dbReference type="Pfam" id="PF03537">
    <property type="entry name" value="Glyco_hydro_114"/>
    <property type="match status" value="1"/>
</dbReference>
<dbReference type="PROSITE" id="PS51257">
    <property type="entry name" value="PROKAR_LIPOPROTEIN"/>
    <property type="match status" value="1"/>
</dbReference>
<dbReference type="RefSeq" id="WP_300983652.1">
    <property type="nucleotide sequence ID" value="NZ_CP129238.1"/>
</dbReference>
<dbReference type="PANTHER" id="PTHR35882">
    <property type="entry name" value="PELA"/>
    <property type="match status" value="1"/>
</dbReference>
<dbReference type="InterPro" id="IPR016062">
    <property type="entry name" value="TM1410-rel"/>
</dbReference>
<proteinExistence type="predicted"/>
<evidence type="ECO:0000259" key="1">
    <source>
        <dbReference type="Pfam" id="PF03537"/>
    </source>
</evidence>
<accession>A0ABT8MQJ4</accession>
<dbReference type="PANTHER" id="PTHR35882:SF1">
    <property type="match status" value="1"/>
</dbReference>
<dbReference type="NCBIfam" id="TIGR01370">
    <property type="entry name" value="MJ1477/TM1410 family putative glycoside hydrolase"/>
    <property type="match status" value="1"/>
</dbReference>
<dbReference type="InterPro" id="IPR016063">
    <property type="entry name" value="TM1410_Glycdase"/>
</dbReference>
<keyword evidence="3" id="KW-1185">Reference proteome</keyword>
<gene>
    <name evidence="2" type="ORF">QWY15_07600</name>
</gene>